<reference evidence="1 2" key="1">
    <citation type="journal article" date="2018" name="Nat. Genet.">
        <title>The Rosa genome provides new insights in the design of modern roses.</title>
        <authorList>
            <person name="Bendahmane M."/>
        </authorList>
    </citation>
    <scope>NUCLEOTIDE SEQUENCE [LARGE SCALE GENOMIC DNA]</scope>
    <source>
        <strain evidence="2">cv. Old Blush</strain>
    </source>
</reference>
<dbReference type="EMBL" id="PDCK01000039">
    <property type="protein sequence ID" value="PRQ60479.1"/>
    <property type="molecule type" value="Genomic_DNA"/>
</dbReference>
<proteinExistence type="predicted"/>
<name>A0A2P6SP68_ROSCH</name>
<dbReference type="AlphaFoldDB" id="A0A2P6SP68"/>
<gene>
    <name evidence="1" type="ORF">RchiOBHm_Chr1g0381711</name>
</gene>
<comment type="caution">
    <text evidence="1">The sequence shown here is derived from an EMBL/GenBank/DDBJ whole genome shotgun (WGS) entry which is preliminary data.</text>
</comment>
<accession>A0A2P6SP68</accession>
<protein>
    <submittedName>
        <fullName evidence="1">Uncharacterized protein</fullName>
    </submittedName>
</protein>
<evidence type="ECO:0000313" key="1">
    <source>
        <dbReference type="EMBL" id="PRQ60479.1"/>
    </source>
</evidence>
<evidence type="ECO:0000313" key="2">
    <source>
        <dbReference type="Proteomes" id="UP000238479"/>
    </source>
</evidence>
<sequence>MRKGGGMESVICRFIFDSPFRRTWIYGYHRRSLGVDPEWLLLPEVQFYCTLKLVGDVHSDPTTFFFF</sequence>
<organism evidence="1 2">
    <name type="scientific">Rosa chinensis</name>
    <name type="common">China rose</name>
    <dbReference type="NCBI Taxonomy" id="74649"/>
    <lineage>
        <taxon>Eukaryota</taxon>
        <taxon>Viridiplantae</taxon>
        <taxon>Streptophyta</taxon>
        <taxon>Embryophyta</taxon>
        <taxon>Tracheophyta</taxon>
        <taxon>Spermatophyta</taxon>
        <taxon>Magnoliopsida</taxon>
        <taxon>eudicotyledons</taxon>
        <taxon>Gunneridae</taxon>
        <taxon>Pentapetalae</taxon>
        <taxon>rosids</taxon>
        <taxon>fabids</taxon>
        <taxon>Rosales</taxon>
        <taxon>Rosaceae</taxon>
        <taxon>Rosoideae</taxon>
        <taxon>Rosoideae incertae sedis</taxon>
        <taxon>Rosa</taxon>
    </lineage>
</organism>
<dbReference type="Proteomes" id="UP000238479">
    <property type="component" value="Chromosome 1"/>
</dbReference>
<keyword evidence="2" id="KW-1185">Reference proteome</keyword>
<dbReference type="Gramene" id="PRQ60479">
    <property type="protein sequence ID" value="PRQ60479"/>
    <property type="gene ID" value="RchiOBHm_Chr1g0381711"/>
</dbReference>